<feature type="transmembrane region" description="Helical" evidence="7">
    <location>
        <begin position="12"/>
        <end position="35"/>
    </location>
</feature>
<evidence type="ECO:0000313" key="10">
    <source>
        <dbReference type="Proteomes" id="UP000823851"/>
    </source>
</evidence>
<dbReference type="GO" id="GO:0055085">
    <property type="term" value="P:transmembrane transport"/>
    <property type="evidence" value="ECO:0007669"/>
    <property type="project" value="InterPro"/>
</dbReference>
<evidence type="ECO:0000256" key="1">
    <source>
        <dbReference type="ARBA" id="ARBA00004651"/>
    </source>
</evidence>
<feature type="transmembrane region" description="Helical" evidence="7">
    <location>
        <begin position="106"/>
        <end position="127"/>
    </location>
</feature>
<organism evidence="9 10">
    <name type="scientific">Candidatus Eisenbergiella stercorigallinarum</name>
    <dbReference type="NCBI Taxonomy" id="2838557"/>
    <lineage>
        <taxon>Bacteria</taxon>
        <taxon>Bacillati</taxon>
        <taxon>Bacillota</taxon>
        <taxon>Clostridia</taxon>
        <taxon>Lachnospirales</taxon>
        <taxon>Lachnospiraceae</taxon>
        <taxon>Eisenbergiella</taxon>
    </lineage>
</organism>
<evidence type="ECO:0000256" key="4">
    <source>
        <dbReference type="ARBA" id="ARBA00022692"/>
    </source>
</evidence>
<evidence type="ECO:0000256" key="3">
    <source>
        <dbReference type="ARBA" id="ARBA00022475"/>
    </source>
</evidence>
<accession>A0A9D2R4V4</accession>
<feature type="transmembrane region" description="Helical" evidence="7">
    <location>
        <begin position="74"/>
        <end position="94"/>
    </location>
</feature>
<reference evidence="9" key="2">
    <citation type="submission" date="2021-04" db="EMBL/GenBank/DDBJ databases">
        <authorList>
            <person name="Gilroy R."/>
        </authorList>
    </citation>
    <scope>NUCLEOTIDE SEQUENCE</scope>
    <source>
        <strain evidence="9">ChiHjej8B7-25341</strain>
    </source>
</reference>
<keyword evidence="3" id="KW-1003">Cell membrane</keyword>
<dbReference type="InterPro" id="IPR035906">
    <property type="entry name" value="MetI-like_sf"/>
</dbReference>
<feature type="transmembrane region" description="Helical" evidence="7">
    <location>
        <begin position="155"/>
        <end position="177"/>
    </location>
</feature>
<dbReference type="PANTHER" id="PTHR43227:SF11">
    <property type="entry name" value="BLL4140 PROTEIN"/>
    <property type="match status" value="1"/>
</dbReference>
<dbReference type="CDD" id="cd06261">
    <property type="entry name" value="TM_PBP2"/>
    <property type="match status" value="1"/>
</dbReference>
<sequence length="296" mass="33803">MHMKKRRAKWGLIFCLPFLITFLVFQLYPILYSLYLSFMFQENSRTFYFTGLDNYKDLIQDDVFWKSVANTWKIWLLNFIPQLVSSLLLAILLTQYKIKGATFFRGVFYLPNLITAASIGVLFLALFDWQTGSVNNALTGLGILKEKVNWMSSPVFAQLIVSFIQWLMWFGYSSILLTAGIASISEDIIDASVVDGANAWNRLTRITLPLLKPTILYVLVTSLIGGMQIFDIPMTLTKGSGEPAKSLMTMVLYLYNMAFKYNDLPYGATISYGVFIIIIIFSVIFFKVLYGREDKV</sequence>
<comment type="caution">
    <text evidence="9">The sequence shown here is derived from an EMBL/GenBank/DDBJ whole genome shotgun (WGS) entry which is preliminary data.</text>
</comment>
<feature type="transmembrane region" description="Helical" evidence="7">
    <location>
        <begin position="270"/>
        <end position="290"/>
    </location>
</feature>
<evidence type="ECO:0000256" key="2">
    <source>
        <dbReference type="ARBA" id="ARBA00022448"/>
    </source>
</evidence>
<keyword evidence="2 7" id="KW-0813">Transport</keyword>
<feature type="domain" description="ABC transmembrane type-1" evidence="8">
    <location>
        <begin position="68"/>
        <end position="287"/>
    </location>
</feature>
<dbReference type="Proteomes" id="UP000823851">
    <property type="component" value="Unassembled WGS sequence"/>
</dbReference>
<evidence type="ECO:0000256" key="6">
    <source>
        <dbReference type="ARBA" id="ARBA00023136"/>
    </source>
</evidence>
<keyword evidence="6 7" id="KW-0472">Membrane</keyword>
<dbReference type="PANTHER" id="PTHR43227">
    <property type="entry name" value="BLL4140 PROTEIN"/>
    <property type="match status" value="1"/>
</dbReference>
<dbReference type="InterPro" id="IPR000515">
    <property type="entry name" value="MetI-like"/>
</dbReference>
<gene>
    <name evidence="9" type="ORF">H9912_13130</name>
</gene>
<dbReference type="PROSITE" id="PS50928">
    <property type="entry name" value="ABC_TM1"/>
    <property type="match status" value="1"/>
</dbReference>
<dbReference type="AlphaFoldDB" id="A0A9D2R4V4"/>
<feature type="transmembrane region" description="Helical" evidence="7">
    <location>
        <begin position="210"/>
        <end position="230"/>
    </location>
</feature>
<evidence type="ECO:0000259" key="8">
    <source>
        <dbReference type="PROSITE" id="PS50928"/>
    </source>
</evidence>
<evidence type="ECO:0000256" key="5">
    <source>
        <dbReference type="ARBA" id="ARBA00022989"/>
    </source>
</evidence>
<protein>
    <submittedName>
        <fullName evidence="9">Sugar ABC transporter permease</fullName>
    </submittedName>
</protein>
<dbReference type="EMBL" id="DWUW01000373">
    <property type="protein sequence ID" value="HJD32866.1"/>
    <property type="molecule type" value="Genomic_DNA"/>
</dbReference>
<dbReference type="InterPro" id="IPR050809">
    <property type="entry name" value="UgpAE/MalFG_permease"/>
</dbReference>
<comment type="similarity">
    <text evidence="7">Belongs to the binding-protein-dependent transport system permease family.</text>
</comment>
<keyword evidence="5 7" id="KW-1133">Transmembrane helix</keyword>
<evidence type="ECO:0000313" key="9">
    <source>
        <dbReference type="EMBL" id="HJD32866.1"/>
    </source>
</evidence>
<dbReference type="SUPFAM" id="SSF161098">
    <property type="entry name" value="MetI-like"/>
    <property type="match status" value="1"/>
</dbReference>
<dbReference type="Pfam" id="PF00528">
    <property type="entry name" value="BPD_transp_1"/>
    <property type="match status" value="1"/>
</dbReference>
<proteinExistence type="inferred from homology"/>
<comment type="subcellular location">
    <subcellularLocation>
        <location evidence="1 7">Cell membrane</location>
        <topology evidence="1 7">Multi-pass membrane protein</topology>
    </subcellularLocation>
</comment>
<keyword evidence="4 7" id="KW-0812">Transmembrane</keyword>
<dbReference type="Gene3D" id="1.10.3720.10">
    <property type="entry name" value="MetI-like"/>
    <property type="match status" value="1"/>
</dbReference>
<reference evidence="9" key="1">
    <citation type="journal article" date="2021" name="PeerJ">
        <title>Extensive microbial diversity within the chicken gut microbiome revealed by metagenomics and culture.</title>
        <authorList>
            <person name="Gilroy R."/>
            <person name="Ravi A."/>
            <person name="Getino M."/>
            <person name="Pursley I."/>
            <person name="Horton D.L."/>
            <person name="Alikhan N.F."/>
            <person name="Baker D."/>
            <person name="Gharbi K."/>
            <person name="Hall N."/>
            <person name="Watson M."/>
            <person name="Adriaenssens E.M."/>
            <person name="Foster-Nyarko E."/>
            <person name="Jarju S."/>
            <person name="Secka A."/>
            <person name="Antonio M."/>
            <person name="Oren A."/>
            <person name="Chaudhuri R.R."/>
            <person name="La Ragione R."/>
            <person name="Hildebrand F."/>
            <person name="Pallen M.J."/>
        </authorList>
    </citation>
    <scope>NUCLEOTIDE SEQUENCE</scope>
    <source>
        <strain evidence="9">ChiHjej8B7-25341</strain>
    </source>
</reference>
<dbReference type="GO" id="GO:0005886">
    <property type="term" value="C:plasma membrane"/>
    <property type="evidence" value="ECO:0007669"/>
    <property type="project" value="UniProtKB-SubCell"/>
</dbReference>
<name>A0A9D2R4V4_9FIRM</name>
<evidence type="ECO:0000256" key="7">
    <source>
        <dbReference type="RuleBase" id="RU363032"/>
    </source>
</evidence>